<dbReference type="EMBL" id="CAXHTA020000004">
    <property type="protein sequence ID" value="CAL5220637.1"/>
    <property type="molecule type" value="Genomic_DNA"/>
</dbReference>
<dbReference type="PROSITE" id="PS00659">
    <property type="entry name" value="GLYCOSYL_HYDROL_F5"/>
    <property type="match status" value="1"/>
</dbReference>
<keyword evidence="2 4" id="KW-0378">Hydrolase</keyword>
<dbReference type="Proteomes" id="UP001497392">
    <property type="component" value="Unassembled WGS sequence"/>
</dbReference>
<dbReference type="InterPro" id="IPR001547">
    <property type="entry name" value="Glyco_hydro_5"/>
</dbReference>
<dbReference type="Pfam" id="PF00150">
    <property type="entry name" value="Cellulase"/>
    <property type="match status" value="1"/>
</dbReference>
<reference evidence="8 9" key="1">
    <citation type="submission" date="2024-06" db="EMBL/GenBank/DDBJ databases">
        <authorList>
            <person name="Kraege A."/>
            <person name="Thomma B."/>
        </authorList>
    </citation>
    <scope>NUCLEOTIDE SEQUENCE [LARGE SCALE GENOMIC DNA]</scope>
</reference>
<proteinExistence type="inferred from homology"/>
<evidence type="ECO:0000256" key="2">
    <source>
        <dbReference type="ARBA" id="ARBA00022801"/>
    </source>
</evidence>
<dbReference type="InterPro" id="IPR013780">
    <property type="entry name" value="Glyco_hydro_b"/>
</dbReference>
<dbReference type="Gene3D" id="3.20.20.80">
    <property type="entry name" value="Glycosidases"/>
    <property type="match status" value="1"/>
</dbReference>
<gene>
    <name evidence="8" type="primary">g2681</name>
    <name evidence="8" type="ORF">VP750_LOCUS2296</name>
</gene>
<feature type="domain" description="Glycoside hydrolase family 5 C-terminal" evidence="7">
    <location>
        <begin position="380"/>
        <end position="472"/>
    </location>
</feature>
<dbReference type="InterPro" id="IPR017853">
    <property type="entry name" value="GH"/>
</dbReference>
<feature type="chain" id="PRO_5046888207" evidence="5">
    <location>
        <begin position="24"/>
        <end position="478"/>
    </location>
</feature>
<keyword evidence="3 4" id="KW-0326">Glycosidase</keyword>
<evidence type="ECO:0000313" key="8">
    <source>
        <dbReference type="EMBL" id="CAL5220637.1"/>
    </source>
</evidence>
<feature type="signal peptide" evidence="5">
    <location>
        <begin position="1"/>
        <end position="23"/>
    </location>
</feature>
<keyword evidence="5" id="KW-0732">Signal</keyword>
<dbReference type="PANTHER" id="PTHR31308">
    <property type="match status" value="1"/>
</dbReference>
<sequence length="478" mass="53908">MTHNSAALLSVSLILAFTVVSHGASIITTNGTQFVDDVGRVVVLRGLNLPADAKLPDFMPLKVKTPLHVMQLYGANVARVLFTWEAFEPNRGNYSMEYLDYYLGLVEALYKQGVYTLVDMHQDFYSRWLNKGCGEGFPQWAVLVNPLLTKPPTNGVFCTAWILQGPFDLSTWLNWYMFYQGSEGVRNSFLDMWEYLAERFADNPAILGYDMLNEPFGDEVKQISPLYEDIAARIRKHDQKAILFIEPQIYAGAGGDIALKQPTFSNYAMAAHYYGQTRKKFVVFPFDGVIKRWKAQMDSWNAPLWFGEFGANNDPNPDNVQFQAPNYIAMVYDELDKYLLGGTQWGWTDNWTPANHDGWNQENFSITDQRRQIRSNYAIRAYPQAIAGTPGTFKIDSKYRVLDLDWVVTDAALSQGSRGATTEIFAPVQGFFQVATVSDLQIKVTSSVKCTYAADLLMLNCLATQPGNVTLHIEPVSL</sequence>
<dbReference type="Gene3D" id="2.60.40.1180">
    <property type="entry name" value="Golgi alpha-mannosidase II"/>
    <property type="match status" value="1"/>
</dbReference>
<organism evidence="8 9">
    <name type="scientific">Coccomyxa viridis</name>
    <dbReference type="NCBI Taxonomy" id="1274662"/>
    <lineage>
        <taxon>Eukaryota</taxon>
        <taxon>Viridiplantae</taxon>
        <taxon>Chlorophyta</taxon>
        <taxon>core chlorophytes</taxon>
        <taxon>Trebouxiophyceae</taxon>
        <taxon>Trebouxiophyceae incertae sedis</taxon>
        <taxon>Coccomyxaceae</taxon>
        <taxon>Coccomyxa</taxon>
    </lineage>
</organism>
<evidence type="ECO:0000256" key="1">
    <source>
        <dbReference type="ARBA" id="ARBA00005641"/>
    </source>
</evidence>
<evidence type="ECO:0000256" key="3">
    <source>
        <dbReference type="ARBA" id="ARBA00023295"/>
    </source>
</evidence>
<evidence type="ECO:0000313" key="9">
    <source>
        <dbReference type="Proteomes" id="UP001497392"/>
    </source>
</evidence>
<dbReference type="PANTHER" id="PTHR31308:SF5">
    <property type="entry name" value="ERGOSTERYL-BETA-GLUCOSIDASE"/>
    <property type="match status" value="1"/>
</dbReference>
<comment type="caution">
    <text evidence="8">The sequence shown here is derived from an EMBL/GenBank/DDBJ whole genome shotgun (WGS) entry which is preliminary data.</text>
</comment>
<evidence type="ECO:0000259" key="6">
    <source>
        <dbReference type="Pfam" id="PF00150"/>
    </source>
</evidence>
<protein>
    <submittedName>
        <fullName evidence="8">G2681 protein</fullName>
    </submittedName>
</protein>
<comment type="similarity">
    <text evidence="1 4">Belongs to the glycosyl hydrolase 5 (cellulase A) family.</text>
</comment>
<accession>A0ABP1FSY7</accession>
<feature type="domain" description="Glycoside hydrolase family 5" evidence="6">
    <location>
        <begin position="62"/>
        <end position="349"/>
    </location>
</feature>
<keyword evidence="9" id="KW-1185">Reference proteome</keyword>
<dbReference type="InterPro" id="IPR018087">
    <property type="entry name" value="Glyco_hydro_5_CS"/>
</dbReference>
<dbReference type="Pfam" id="PF18564">
    <property type="entry name" value="Glyco_hydro_5_C"/>
    <property type="match status" value="1"/>
</dbReference>
<name>A0ABP1FSY7_9CHLO</name>
<evidence type="ECO:0000256" key="4">
    <source>
        <dbReference type="RuleBase" id="RU361153"/>
    </source>
</evidence>
<evidence type="ECO:0000256" key="5">
    <source>
        <dbReference type="SAM" id="SignalP"/>
    </source>
</evidence>
<dbReference type="InterPro" id="IPR041036">
    <property type="entry name" value="GH5_C"/>
</dbReference>
<evidence type="ECO:0000259" key="7">
    <source>
        <dbReference type="Pfam" id="PF18564"/>
    </source>
</evidence>
<dbReference type="InterPro" id="IPR052066">
    <property type="entry name" value="Glycosphingolipid_Hydrolases"/>
</dbReference>
<dbReference type="SUPFAM" id="SSF51445">
    <property type="entry name" value="(Trans)glycosidases"/>
    <property type="match status" value="1"/>
</dbReference>